<dbReference type="Pfam" id="PF00583">
    <property type="entry name" value="Acetyltransf_1"/>
    <property type="match status" value="1"/>
</dbReference>
<evidence type="ECO:0000313" key="3">
    <source>
        <dbReference type="Proteomes" id="UP001466331"/>
    </source>
</evidence>
<gene>
    <name evidence="2" type="ORF">WKV44_03290</name>
</gene>
<evidence type="ECO:0000259" key="1">
    <source>
        <dbReference type="PROSITE" id="PS51186"/>
    </source>
</evidence>
<proteinExistence type="predicted"/>
<dbReference type="Pfam" id="PF03682">
    <property type="entry name" value="UPF0158"/>
    <property type="match status" value="1"/>
</dbReference>
<comment type="caution">
    <text evidence="2">The sequence shown here is derived from an EMBL/GenBank/DDBJ whole genome shotgun (WGS) entry which is preliminary data.</text>
</comment>
<sequence>MEFFELSPELIELIIFGMENQEEKQVFDTRSLVLCKKSSVPENDERYVDIPQWGPAQGYRLMETFVANLKNPLYKQELRDILVSGDRVFRRFKDAIKAHPFLERKWYWFKEKQLKREVMEWYNRLRELAGLESLPLEPDDVLDMSDLIEESFSFSDRKVDIVKEKAFLYEKLAESVGEDLRVVTKHLFYTMALYDDNIRHNMLECFLLEGDLAAFCWYYETDDFMCLNLIYVFSEFRDMGIGTLLVEKFCNMAEEKGKSYVIRLVGKGHPFSDKLKNMGMGKIEETVFPV</sequence>
<evidence type="ECO:0000313" key="2">
    <source>
        <dbReference type="EMBL" id="MEM5947562.1"/>
    </source>
</evidence>
<dbReference type="InterPro" id="IPR000182">
    <property type="entry name" value="GNAT_dom"/>
</dbReference>
<feature type="domain" description="N-acetyltransferase" evidence="1">
    <location>
        <begin position="131"/>
        <end position="290"/>
    </location>
</feature>
<dbReference type="RefSeq" id="WP_420069007.1">
    <property type="nucleotide sequence ID" value="NZ_JBCHKQ010000001.1"/>
</dbReference>
<dbReference type="CDD" id="cd04301">
    <property type="entry name" value="NAT_SF"/>
    <property type="match status" value="1"/>
</dbReference>
<keyword evidence="3" id="KW-1185">Reference proteome</keyword>
<dbReference type="EMBL" id="JBCHKQ010000001">
    <property type="protein sequence ID" value="MEM5947562.1"/>
    <property type="molecule type" value="Genomic_DNA"/>
</dbReference>
<dbReference type="PROSITE" id="PS51186">
    <property type="entry name" value="GNAT"/>
    <property type="match status" value="1"/>
</dbReference>
<protein>
    <submittedName>
        <fullName evidence="2">UPF0158 family protein</fullName>
    </submittedName>
</protein>
<dbReference type="Gene3D" id="3.40.630.30">
    <property type="match status" value="1"/>
</dbReference>
<dbReference type="Proteomes" id="UP001466331">
    <property type="component" value="Unassembled WGS sequence"/>
</dbReference>
<accession>A0ABU9UA72</accession>
<reference evidence="2 3" key="1">
    <citation type="submission" date="2024-03" db="EMBL/GenBank/DDBJ databases">
        <title>Ignisphaera cupida sp. nov., a hyperthermophilic hydrolytic archaeon from a hot spring of Kamchatka, and proposal of Ignisphaeraceae fam. nov.</title>
        <authorList>
            <person name="Podosokorskaya O.A."/>
            <person name="Elcheninov A.G."/>
            <person name="Maltseva A.I."/>
            <person name="Zayulina K.S."/>
            <person name="Novikov A."/>
            <person name="Merkel A.Y."/>
        </authorList>
    </citation>
    <scope>NUCLEOTIDE SEQUENCE [LARGE SCALE GENOMIC DNA]</scope>
    <source>
        <strain evidence="2 3">38H-sp</strain>
    </source>
</reference>
<dbReference type="SUPFAM" id="SSF55729">
    <property type="entry name" value="Acyl-CoA N-acyltransferases (Nat)"/>
    <property type="match status" value="1"/>
</dbReference>
<dbReference type="InterPro" id="IPR005361">
    <property type="entry name" value="UPF0158"/>
</dbReference>
<dbReference type="InterPro" id="IPR016181">
    <property type="entry name" value="Acyl_CoA_acyltransferase"/>
</dbReference>
<name>A0ABU9UA72_9SPIR</name>
<organism evidence="2 3">
    <name type="scientific">Rarispira pelagica</name>
    <dbReference type="NCBI Taxonomy" id="3141764"/>
    <lineage>
        <taxon>Bacteria</taxon>
        <taxon>Pseudomonadati</taxon>
        <taxon>Spirochaetota</taxon>
        <taxon>Spirochaetia</taxon>
        <taxon>Winmispirales</taxon>
        <taxon>Winmispiraceae</taxon>
        <taxon>Rarispira</taxon>
    </lineage>
</organism>